<dbReference type="AlphaFoldDB" id="A0A9X2I8X1"/>
<dbReference type="InterPro" id="IPR052171">
    <property type="entry name" value="NHEJ_LigD"/>
</dbReference>
<dbReference type="EC" id="6.5.1.1" evidence="2"/>
<accession>A0A9X2I8X1</accession>
<dbReference type="GO" id="GO:0003910">
    <property type="term" value="F:DNA ligase (ATP) activity"/>
    <property type="evidence" value="ECO:0007669"/>
    <property type="project" value="UniProtKB-EC"/>
</dbReference>
<dbReference type="SUPFAM" id="SSF56747">
    <property type="entry name" value="Prim-pol domain"/>
    <property type="match status" value="1"/>
</dbReference>
<keyword evidence="3" id="KW-1185">Reference proteome</keyword>
<evidence type="ECO:0000313" key="2">
    <source>
        <dbReference type="EMBL" id="MCP9198863.1"/>
    </source>
</evidence>
<dbReference type="PANTHER" id="PTHR42705:SF2">
    <property type="entry name" value="BIFUNCTIONAL NON-HOMOLOGOUS END JOINING PROTEIN LIGD"/>
    <property type="match status" value="1"/>
</dbReference>
<dbReference type="CDD" id="cd04861">
    <property type="entry name" value="LigD_Pol_like"/>
    <property type="match status" value="1"/>
</dbReference>
<evidence type="ECO:0000259" key="1">
    <source>
        <dbReference type="Pfam" id="PF21686"/>
    </source>
</evidence>
<organism evidence="2 3">
    <name type="scientific">Christiangramia oceanisediminis</name>
    <dbReference type="NCBI Taxonomy" id="2920386"/>
    <lineage>
        <taxon>Bacteria</taxon>
        <taxon>Pseudomonadati</taxon>
        <taxon>Bacteroidota</taxon>
        <taxon>Flavobacteriia</taxon>
        <taxon>Flavobacteriales</taxon>
        <taxon>Flavobacteriaceae</taxon>
        <taxon>Christiangramia</taxon>
    </lineage>
</organism>
<reference evidence="2" key="1">
    <citation type="submission" date="2022-07" db="EMBL/GenBank/DDBJ databases">
        <title>Gramela sediminis sp. nov., isolated from deep-sea sediment of the Indian Ocean.</title>
        <authorList>
            <person name="Shi H."/>
        </authorList>
    </citation>
    <scope>NUCLEOTIDE SEQUENCE</scope>
    <source>
        <strain evidence="2">GC03-9</strain>
    </source>
</reference>
<dbReference type="InterPro" id="IPR014145">
    <property type="entry name" value="LigD_pol_dom"/>
</dbReference>
<dbReference type="RefSeq" id="WP_241550864.1">
    <property type="nucleotide sequence ID" value="NZ_JANCNS010000001.1"/>
</dbReference>
<dbReference type="PANTHER" id="PTHR42705">
    <property type="entry name" value="BIFUNCTIONAL NON-HOMOLOGOUS END JOINING PROTEIN LIGD"/>
    <property type="match status" value="1"/>
</dbReference>
<dbReference type="NCBIfam" id="TIGR02778">
    <property type="entry name" value="ligD_pol"/>
    <property type="match status" value="1"/>
</dbReference>
<name>A0A9X2I8X1_9FLAO</name>
<protein>
    <submittedName>
        <fullName evidence="2">Non-homologous end-joining DNA ligase</fullName>
        <ecNumber evidence="2">6.5.1.1</ecNumber>
    </submittedName>
</protein>
<sequence>MSEKRTYGKTEVELSNLDKVFFPDSGFTKGDLVDYYEKIADIMLPHIEGRPLTMIRFPNGIEDKRFFQKDAPDYFPEWIEKRSFDKKEGGSTNYVICNDQATLVYLANQACVTPHIWLSRQDQPDKPDRMIFDLDPSKKGFDAVKEAAFSIRELLVEELGLPVFLMTTGSRGLHLVVPLKRDHSFDEVREFAQQASKYLEQKYPETMTTAARKEKREDRLFLDVARNASAQTSVAPYAVRPIEGAPVATPIDWVELKKPDLSAQSYTIKNIFRRLGSKDDPWKDIEKHKVNLSEAKKKLEKLIEKTSEDT</sequence>
<proteinExistence type="predicted"/>
<dbReference type="EMBL" id="JANCNS010000001">
    <property type="protein sequence ID" value="MCP9198863.1"/>
    <property type="molecule type" value="Genomic_DNA"/>
</dbReference>
<gene>
    <name evidence="2" type="primary">ligD</name>
    <name evidence="2" type="ORF">MKO06_03025</name>
</gene>
<dbReference type="Pfam" id="PF21686">
    <property type="entry name" value="LigD_Prim-Pol"/>
    <property type="match status" value="1"/>
</dbReference>
<keyword evidence="2" id="KW-0436">Ligase</keyword>
<feature type="domain" description="DNA ligase D polymerase" evidence="1">
    <location>
        <begin position="28"/>
        <end position="282"/>
    </location>
</feature>
<evidence type="ECO:0000313" key="3">
    <source>
        <dbReference type="Proteomes" id="UP001155280"/>
    </source>
</evidence>
<dbReference type="Gene3D" id="3.90.920.10">
    <property type="entry name" value="DNA primase, PRIM domain"/>
    <property type="match status" value="1"/>
</dbReference>
<dbReference type="Proteomes" id="UP001155280">
    <property type="component" value="Unassembled WGS sequence"/>
</dbReference>
<comment type="caution">
    <text evidence="2">The sequence shown here is derived from an EMBL/GenBank/DDBJ whole genome shotgun (WGS) entry which is preliminary data.</text>
</comment>